<feature type="repeat" description="TPR" evidence="3">
    <location>
        <begin position="311"/>
        <end position="344"/>
    </location>
</feature>
<feature type="chain" id="PRO_5046639023" evidence="4">
    <location>
        <begin position="19"/>
        <end position="433"/>
    </location>
</feature>
<dbReference type="InterPro" id="IPR019734">
    <property type="entry name" value="TPR_rpt"/>
</dbReference>
<keyword evidence="1" id="KW-0677">Repeat</keyword>
<gene>
    <name evidence="5" type="ORF">G4L40_12620</name>
</gene>
<dbReference type="PROSITE" id="PS50293">
    <property type="entry name" value="TPR_REGION"/>
    <property type="match status" value="1"/>
</dbReference>
<dbReference type="Gene3D" id="1.25.40.10">
    <property type="entry name" value="Tetratricopeptide repeat domain"/>
    <property type="match status" value="2"/>
</dbReference>
<evidence type="ECO:0000256" key="1">
    <source>
        <dbReference type="ARBA" id="ARBA00022737"/>
    </source>
</evidence>
<dbReference type="InterPro" id="IPR050498">
    <property type="entry name" value="Ycf3"/>
</dbReference>
<dbReference type="EMBL" id="JAAJBV010000013">
    <property type="protein sequence ID" value="NHM05547.1"/>
    <property type="molecule type" value="Genomic_DNA"/>
</dbReference>
<reference evidence="5 6" key="1">
    <citation type="submission" date="2020-02" db="EMBL/GenBank/DDBJ databases">
        <authorList>
            <person name="Chen W.-M."/>
        </authorList>
    </citation>
    <scope>NUCLEOTIDE SEQUENCE [LARGE SCALE GENOMIC DNA]</scope>
    <source>
        <strain evidence="5 6">TWA-26</strain>
    </source>
</reference>
<evidence type="ECO:0000313" key="6">
    <source>
        <dbReference type="Proteomes" id="UP000761423"/>
    </source>
</evidence>
<dbReference type="SUPFAM" id="SSF48452">
    <property type="entry name" value="TPR-like"/>
    <property type="match status" value="2"/>
</dbReference>
<evidence type="ECO:0000256" key="2">
    <source>
        <dbReference type="ARBA" id="ARBA00022803"/>
    </source>
</evidence>
<dbReference type="PANTHER" id="PTHR44858:SF1">
    <property type="entry name" value="UDP-N-ACETYLGLUCOSAMINE--PEPTIDE N-ACETYLGLUCOSAMINYLTRANSFERASE SPINDLY-RELATED"/>
    <property type="match status" value="1"/>
</dbReference>
<dbReference type="PANTHER" id="PTHR44858">
    <property type="entry name" value="TETRATRICOPEPTIDE REPEAT PROTEIN 6"/>
    <property type="match status" value="1"/>
</dbReference>
<evidence type="ECO:0000256" key="4">
    <source>
        <dbReference type="SAM" id="SignalP"/>
    </source>
</evidence>
<comment type="caution">
    <text evidence="5">The sequence shown here is derived from an EMBL/GenBank/DDBJ whole genome shotgun (WGS) entry which is preliminary data.</text>
</comment>
<dbReference type="PROSITE" id="PS50005">
    <property type="entry name" value="TPR"/>
    <property type="match status" value="1"/>
</dbReference>
<keyword evidence="4" id="KW-0732">Signal</keyword>
<organism evidence="5 6">
    <name type="scientific">Flavobacterium celericrescens</name>
    <dbReference type="NCBI Taxonomy" id="2709780"/>
    <lineage>
        <taxon>Bacteria</taxon>
        <taxon>Pseudomonadati</taxon>
        <taxon>Bacteroidota</taxon>
        <taxon>Flavobacteriia</taxon>
        <taxon>Flavobacteriales</taxon>
        <taxon>Flavobacteriaceae</taxon>
        <taxon>Flavobacterium</taxon>
    </lineage>
</organism>
<evidence type="ECO:0000256" key="3">
    <source>
        <dbReference type="PROSITE-ProRule" id="PRU00339"/>
    </source>
</evidence>
<keyword evidence="2 3" id="KW-0802">TPR repeat</keyword>
<sequence length="433" mass="48904">MKKLILSATLLLSVATFAQKDELKTLKKIYAKDAPSAEEIQTYKTTLTALETLATEESDKVYTNFYKVMLPILELSSQGATPNPAQVAKLISAKNISILADGLNQTLDFEKKSGKKIYTDDINETIQSYKPMFWDFVVALDGQKKYNEVSEILYSIYQLDKNDQEKLYLAASYAINANNYDRAIDFHKELIAINYTGEGTLYYAKNKSTGTEDIYSDKATRDSFVRIGSHNLPREEKIPSKRGDIFKTYAMLLLEKGKTEEAKTAITEARKVSPKDTSLILVEADLYLKLNDLVTYKKLINEVLSINPNDADLVFNLGVVSQNSNQLEDAEKYYKKVLEINPNYVNAYLNLSTLKLSPDVKLVDEMNKLGTSANDLKKYNALKAERVKLFNAALPLLEKAYELDSANESVKSNLLEVYSFLEMTEKYKALKAK</sequence>
<dbReference type="Proteomes" id="UP000761423">
    <property type="component" value="Unassembled WGS sequence"/>
</dbReference>
<dbReference type="InterPro" id="IPR011990">
    <property type="entry name" value="TPR-like_helical_dom_sf"/>
</dbReference>
<dbReference type="RefSeq" id="WP_166237562.1">
    <property type="nucleotide sequence ID" value="NZ_JAAJBV010000013.1"/>
</dbReference>
<accession>A0ABX0IIX2</accession>
<proteinExistence type="predicted"/>
<dbReference type="SMART" id="SM00028">
    <property type="entry name" value="TPR"/>
    <property type="match status" value="2"/>
</dbReference>
<feature type="signal peptide" evidence="4">
    <location>
        <begin position="1"/>
        <end position="18"/>
    </location>
</feature>
<name>A0ABX0IIX2_9FLAO</name>
<protein>
    <submittedName>
        <fullName evidence="5">Tetratricopeptide repeat protein</fullName>
    </submittedName>
</protein>
<dbReference type="Pfam" id="PF00515">
    <property type="entry name" value="TPR_1"/>
    <property type="match status" value="1"/>
</dbReference>
<evidence type="ECO:0000313" key="5">
    <source>
        <dbReference type="EMBL" id="NHM05547.1"/>
    </source>
</evidence>
<keyword evidence="6" id="KW-1185">Reference proteome</keyword>